<evidence type="ECO:0000256" key="1">
    <source>
        <dbReference type="ARBA" id="ARBA00004606"/>
    </source>
</evidence>
<dbReference type="InterPro" id="IPR029044">
    <property type="entry name" value="Nucleotide-diphossugar_trans"/>
</dbReference>
<comment type="subcellular location">
    <subcellularLocation>
        <location evidence="1">Membrane</location>
        <topology evidence="1">Single-pass type II membrane protein</topology>
    </subcellularLocation>
</comment>
<evidence type="ECO:0000256" key="4">
    <source>
        <dbReference type="ARBA" id="ARBA00022676"/>
    </source>
</evidence>
<dbReference type="EC" id="2.4.1.-" evidence="11"/>
<sequence>MLKSVIEFVCKLINGHRCLWIFVLIALNFNEIKRIFASFNFGFCQNNSALVHDASKETPQSSTQKTIHSTEIKTTTTSSKIIRKFCSDIDIEHQGKLNISFGNLPLTFEEIAKRENPDETALFQPNTCTPPKNSRVAIIIPFRDETKALIRTRHLQYLLENMIPVLKRQQLYFRFYIVNQISGSPFNRAKLLNVGYVEAIKDDPTMDCFIFHDVDLVLEDDRCLYSCDGYPNHYSVAIDKFRYRIPYKKIFGGIVQLDNEMFKAVNGFSNEFWGWGGEDDDMFRRVVKGEKITIHRKQPQFARYKMIEHKRDSGNRKNLERRPMINRWNFNPLIEKRFWHMDGLNSLKYSLISKEVNYCFVNVTVDLLFDMRMGPEELLLNELPENILNGKKV</sequence>
<dbReference type="PRINTS" id="PR02050">
    <property type="entry name" value="B14GALTRFASE"/>
</dbReference>
<dbReference type="Proteomes" id="UP000001307">
    <property type="component" value="Unassembled WGS sequence"/>
</dbReference>
<dbReference type="SUPFAM" id="SSF53448">
    <property type="entry name" value="Nucleotide-diphospho-sugar transferases"/>
    <property type="match status" value="1"/>
</dbReference>
<evidence type="ECO:0000313" key="14">
    <source>
        <dbReference type="EMBL" id="CBY12736.1"/>
    </source>
</evidence>
<evidence type="ECO:0000256" key="10">
    <source>
        <dbReference type="ARBA" id="ARBA00023180"/>
    </source>
</evidence>
<dbReference type="UniPathway" id="UPA00378"/>
<evidence type="ECO:0000313" key="15">
    <source>
        <dbReference type="Proteomes" id="UP000001307"/>
    </source>
</evidence>
<dbReference type="Pfam" id="PF13733">
    <property type="entry name" value="Glyco_transf_7N"/>
    <property type="match status" value="1"/>
</dbReference>
<keyword evidence="10 11" id="KW-0325">Glycoprotein</keyword>
<dbReference type="InterPro" id="IPR003859">
    <property type="entry name" value="Galactosyl_T"/>
</dbReference>
<dbReference type="Gene3D" id="3.90.550.10">
    <property type="entry name" value="Spore Coat Polysaccharide Biosynthesis Protein SpsA, Chain A"/>
    <property type="match status" value="1"/>
</dbReference>
<keyword evidence="4 11" id="KW-0328">Glycosyltransferase</keyword>
<feature type="domain" description="Galactosyltransferase N-terminal" evidence="13">
    <location>
        <begin position="86"/>
        <end position="228"/>
    </location>
</feature>
<dbReference type="AlphaFoldDB" id="E4XSM4"/>
<dbReference type="Pfam" id="PF02709">
    <property type="entry name" value="Glyco_transf_7C"/>
    <property type="match status" value="1"/>
</dbReference>
<evidence type="ECO:0000256" key="5">
    <source>
        <dbReference type="ARBA" id="ARBA00022679"/>
    </source>
</evidence>
<feature type="domain" description="Galactosyltransferase C-terminal" evidence="12">
    <location>
        <begin position="233"/>
        <end position="310"/>
    </location>
</feature>
<protein>
    <recommendedName>
        <fullName evidence="11">Beta-1,4-galactosyltransferase</fullName>
        <ecNumber evidence="11">2.4.1.-</ecNumber>
    </recommendedName>
</protein>
<dbReference type="CDD" id="cd00899">
    <property type="entry name" value="b4GalT"/>
    <property type="match status" value="1"/>
</dbReference>
<organism evidence="14">
    <name type="scientific">Oikopleura dioica</name>
    <name type="common">Tunicate</name>
    <dbReference type="NCBI Taxonomy" id="34765"/>
    <lineage>
        <taxon>Eukaryota</taxon>
        <taxon>Metazoa</taxon>
        <taxon>Chordata</taxon>
        <taxon>Tunicata</taxon>
        <taxon>Appendicularia</taxon>
        <taxon>Copelata</taxon>
        <taxon>Oikopleuridae</taxon>
        <taxon>Oikopleura</taxon>
    </lineage>
</organism>
<evidence type="ECO:0000256" key="11">
    <source>
        <dbReference type="RuleBase" id="RU368121"/>
    </source>
</evidence>
<keyword evidence="6" id="KW-0812">Transmembrane</keyword>
<name>E4XSM4_OIKDI</name>
<evidence type="ECO:0000256" key="8">
    <source>
        <dbReference type="ARBA" id="ARBA00022989"/>
    </source>
</evidence>
<dbReference type="GO" id="GO:0008378">
    <property type="term" value="F:galactosyltransferase activity"/>
    <property type="evidence" value="ECO:0007669"/>
    <property type="project" value="TreeGrafter"/>
</dbReference>
<evidence type="ECO:0000256" key="6">
    <source>
        <dbReference type="ARBA" id="ARBA00022692"/>
    </source>
</evidence>
<evidence type="ECO:0000256" key="2">
    <source>
        <dbReference type="ARBA" id="ARBA00004922"/>
    </source>
</evidence>
<dbReference type="InterPro" id="IPR027995">
    <property type="entry name" value="Galactosyl_T_N"/>
</dbReference>
<dbReference type="EMBL" id="FN653138">
    <property type="protein sequence ID" value="CBY12736.1"/>
    <property type="molecule type" value="Genomic_DNA"/>
</dbReference>
<evidence type="ECO:0000256" key="7">
    <source>
        <dbReference type="ARBA" id="ARBA00022968"/>
    </source>
</evidence>
<dbReference type="GO" id="GO:0005794">
    <property type="term" value="C:Golgi apparatus"/>
    <property type="evidence" value="ECO:0007669"/>
    <property type="project" value="TreeGrafter"/>
</dbReference>
<evidence type="ECO:0000259" key="13">
    <source>
        <dbReference type="Pfam" id="PF13733"/>
    </source>
</evidence>
<keyword evidence="5 11" id="KW-0808">Transferase</keyword>
<evidence type="ECO:0000259" key="12">
    <source>
        <dbReference type="Pfam" id="PF02709"/>
    </source>
</evidence>
<keyword evidence="7 11" id="KW-0735">Signal-anchor</keyword>
<comment type="pathway">
    <text evidence="2 11">Protein modification; protein glycosylation.</text>
</comment>
<dbReference type="InParanoid" id="E4XSM4"/>
<dbReference type="PANTHER" id="PTHR19300:SF61">
    <property type="entry name" value="BETA-1,4-N-ACETYLGALACTOSAMINYLTRANSFERASE"/>
    <property type="match status" value="1"/>
</dbReference>
<gene>
    <name evidence="14" type="ORF">GSOID_T00002795001</name>
</gene>
<keyword evidence="8" id="KW-1133">Transmembrane helix</keyword>
<dbReference type="InterPro" id="IPR027791">
    <property type="entry name" value="Galactosyl_T_C"/>
</dbReference>
<evidence type="ECO:0000256" key="3">
    <source>
        <dbReference type="ARBA" id="ARBA00005735"/>
    </source>
</evidence>
<comment type="function">
    <text evidence="11">Catalyses the transfer of galactose onto proteins or lipids.</text>
</comment>
<comment type="similarity">
    <text evidence="3 11">Belongs to the glycosyltransferase 7 family.</text>
</comment>
<dbReference type="GO" id="GO:0005975">
    <property type="term" value="P:carbohydrate metabolic process"/>
    <property type="evidence" value="ECO:0007669"/>
    <property type="project" value="InterPro"/>
</dbReference>
<keyword evidence="9" id="KW-0472">Membrane</keyword>
<dbReference type="PANTHER" id="PTHR19300">
    <property type="entry name" value="BETA-1,4-GALACTOSYLTRANSFERASE"/>
    <property type="match status" value="1"/>
</dbReference>
<reference evidence="14" key="1">
    <citation type="journal article" date="2010" name="Science">
        <title>Plasticity of animal genome architecture unmasked by rapid evolution of a pelagic tunicate.</title>
        <authorList>
            <person name="Denoeud F."/>
            <person name="Henriet S."/>
            <person name="Mungpakdee S."/>
            <person name="Aury J.M."/>
            <person name="Da Silva C."/>
            <person name="Brinkmann H."/>
            <person name="Mikhaleva J."/>
            <person name="Olsen L.C."/>
            <person name="Jubin C."/>
            <person name="Canestro C."/>
            <person name="Bouquet J.M."/>
            <person name="Danks G."/>
            <person name="Poulain J."/>
            <person name="Campsteijn C."/>
            <person name="Adamski M."/>
            <person name="Cross I."/>
            <person name="Yadetie F."/>
            <person name="Muffato M."/>
            <person name="Louis A."/>
            <person name="Butcher S."/>
            <person name="Tsagkogeorga G."/>
            <person name="Konrad A."/>
            <person name="Singh S."/>
            <person name="Jensen M.F."/>
            <person name="Cong E.H."/>
            <person name="Eikeseth-Otteraa H."/>
            <person name="Noel B."/>
            <person name="Anthouard V."/>
            <person name="Porcel B.M."/>
            <person name="Kachouri-Lafond R."/>
            <person name="Nishino A."/>
            <person name="Ugolini M."/>
            <person name="Chourrout P."/>
            <person name="Nishida H."/>
            <person name="Aasland R."/>
            <person name="Huzurbazar S."/>
            <person name="Westhof E."/>
            <person name="Delsuc F."/>
            <person name="Lehrach H."/>
            <person name="Reinhardt R."/>
            <person name="Weissenbach J."/>
            <person name="Roy S.W."/>
            <person name="Artiguenave F."/>
            <person name="Postlethwait J.H."/>
            <person name="Manak J.R."/>
            <person name="Thompson E.M."/>
            <person name="Jaillon O."/>
            <person name="Du Pasquier L."/>
            <person name="Boudinot P."/>
            <person name="Liberles D.A."/>
            <person name="Volff J.N."/>
            <person name="Philippe H."/>
            <person name="Lenhard B."/>
            <person name="Roest Crollius H."/>
            <person name="Wincker P."/>
            <person name="Chourrout D."/>
        </authorList>
    </citation>
    <scope>NUCLEOTIDE SEQUENCE [LARGE SCALE GENOMIC DNA]</scope>
</reference>
<dbReference type="OrthoDB" id="10038994at2759"/>
<evidence type="ECO:0000256" key="9">
    <source>
        <dbReference type="ARBA" id="ARBA00023136"/>
    </source>
</evidence>
<accession>E4XSM4</accession>
<keyword evidence="15" id="KW-1185">Reference proteome</keyword>
<proteinExistence type="inferred from homology"/>
<dbReference type="GO" id="GO:0016020">
    <property type="term" value="C:membrane"/>
    <property type="evidence" value="ECO:0007669"/>
    <property type="project" value="UniProtKB-SubCell"/>
</dbReference>